<dbReference type="Proteomes" id="UP000281553">
    <property type="component" value="Unassembled WGS sequence"/>
</dbReference>
<dbReference type="AlphaFoldDB" id="A0A3P6R410"/>
<reference evidence="1 2" key="1">
    <citation type="submission" date="2018-11" db="EMBL/GenBank/DDBJ databases">
        <authorList>
            <consortium name="Pathogen Informatics"/>
        </authorList>
    </citation>
    <scope>NUCLEOTIDE SEQUENCE [LARGE SCALE GENOMIC DNA]</scope>
</reference>
<keyword evidence="2" id="KW-1185">Reference proteome</keyword>
<proteinExistence type="predicted"/>
<sequence length="71" mass="7786">MGEGEECEAANYVLYHFKLPPEAVTFCTNLLVHLVDLIGTDDRTHTRPVLMTVVSVSGTWILTGCLANQHG</sequence>
<protein>
    <submittedName>
        <fullName evidence="1">Uncharacterized protein</fullName>
    </submittedName>
</protein>
<dbReference type="EMBL" id="UYRU01006004">
    <property type="protein sequence ID" value="VDK39534.1"/>
    <property type="molecule type" value="Genomic_DNA"/>
</dbReference>
<evidence type="ECO:0000313" key="2">
    <source>
        <dbReference type="Proteomes" id="UP000281553"/>
    </source>
</evidence>
<evidence type="ECO:0000313" key="1">
    <source>
        <dbReference type="EMBL" id="VDK39534.1"/>
    </source>
</evidence>
<organism evidence="1 2">
    <name type="scientific">Dibothriocephalus latus</name>
    <name type="common">Fish tapeworm</name>
    <name type="synonym">Diphyllobothrium latum</name>
    <dbReference type="NCBI Taxonomy" id="60516"/>
    <lineage>
        <taxon>Eukaryota</taxon>
        <taxon>Metazoa</taxon>
        <taxon>Spiralia</taxon>
        <taxon>Lophotrochozoa</taxon>
        <taxon>Platyhelminthes</taxon>
        <taxon>Cestoda</taxon>
        <taxon>Eucestoda</taxon>
        <taxon>Diphyllobothriidea</taxon>
        <taxon>Diphyllobothriidae</taxon>
        <taxon>Dibothriocephalus</taxon>
    </lineage>
</organism>
<name>A0A3P6R410_DIBLA</name>
<accession>A0A3P6R410</accession>
<gene>
    <name evidence="1" type="ORF">DILT_LOCUS1044</name>
</gene>